<reference evidence="3 4" key="1">
    <citation type="submission" date="2018-05" db="EMBL/GenBank/DDBJ databases">
        <title>Genome sequencing and assembly of the regulated plant pathogen Lachnellula willkommii and related sister species for the development of diagnostic species identification markers.</title>
        <authorList>
            <person name="Giroux E."/>
            <person name="Bilodeau G."/>
        </authorList>
    </citation>
    <scope>NUCLEOTIDE SEQUENCE [LARGE SCALE GENOMIC DNA]</scope>
    <source>
        <strain evidence="3 4">CBS 268.59</strain>
    </source>
</reference>
<evidence type="ECO:0000313" key="3">
    <source>
        <dbReference type="EMBL" id="TVY84821.1"/>
    </source>
</evidence>
<evidence type="ECO:0000256" key="1">
    <source>
        <dbReference type="ARBA" id="ARBA00006484"/>
    </source>
</evidence>
<dbReference type="Pfam" id="PF13561">
    <property type="entry name" value="adh_short_C2"/>
    <property type="match status" value="1"/>
</dbReference>
<dbReference type="InterPro" id="IPR002347">
    <property type="entry name" value="SDR_fam"/>
</dbReference>
<dbReference type="PRINTS" id="PR00080">
    <property type="entry name" value="SDRFAMILY"/>
</dbReference>
<proteinExistence type="inferred from homology"/>
<dbReference type="InterPro" id="IPR036291">
    <property type="entry name" value="NAD(P)-bd_dom_sf"/>
</dbReference>
<dbReference type="EMBL" id="QGMK01000052">
    <property type="protein sequence ID" value="TVY84821.1"/>
    <property type="molecule type" value="Genomic_DNA"/>
</dbReference>
<dbReference type="PANTHER" id="PTHR42760:SF124">
    <property type="entry name" value="SHORT-CHAIN DEHYDROGENASE_REDUCTASE"/>
    <property type="match status" value="1"/>
</dbReference>
<evidence type="ECO:0000313" key="4">
    <source>
        <dbReference type="Proteomes" id="UP000469558"/>
    </source>
</evidence>
<sequence length="286" mass="30215">MSSRLSGRIACVTGASSGIGRAIALAFAAEGASVMCSDLQPQARAGIAQEGVVATHELIVQQGGKAKFFITDVRDEEQFAALIAYTVKEFGRLDIRMVNNAGIAGKEVQAVKTGGIRLHEAPMKDYDLIMDVNVRGVFTGCKYALAQFLVQEPLPPNRRGDRVRGNIINMASVGGLVGLGGAPIYTASKHAVIGFTKQISLDYALDKIQCNAICPGYADTALISHFARNQDDPVAIGLTAAVKEAHPWGDLGQTEDVAKAAVFLASEDASWITGHPLVVDGGYTAR</sequence>
<keyword evidence="2" id="KW-0521">NADP</keyword>
<dbReference type="Proteomes" id="UP000469558">
    <property type="component" value="Unassembled WGS sequence"/>
</dbReference>
<dbReference type="GO" id="GO:0009688">
    <property type="term" value="P:abscisic acid biosynthetic process"/>
    <property type="evidence" value="ECO:0007669"/>
    <property type="project" value="UniProtKB-ARBA"/>
</dbReference>
<gene>
    <name evidence="3" type="primary">xecD_2</name>
    <name evidence="3" type="ORF">LSUE1_G002096</name>
</gene>
<dbReference type="PANTHER" id="PTHR42760">
    <property type="entry name" value="SHORT-CHAIN DEHYDROGENASES/REDUCTASES FAMILY MEMBER"/>
    <property type="match status" value="1"/>
</dbReference>
<dbReference type="AlphaFoldDB" id="A0A8T9CH76"/>
<dbReference type="PRINTS" id="PR00081">
    <property type="entry name" value="GDHRDH"/>
</dbReference>
<protein>
    <submittedName>
        <fullName evidence="3">2-(R)-hydroxypropyl-CoM dehydrogenase</fullName>
    </submittedName>
</protein>
<comment type="similarity">
    <text evidence="1">Belongs to the short-chain dehydrogenases/reductases (SDR) family.</text>
</comment>
<organism evidence="3 4">
    <name type="scientific">Lachnellula suecica</name>
    <dbReference type="NCBI Taxonomy" id="602035"/>
    <lineage>
        <taxon>Eukaryota</taxon>
        <taxon>Fungi</taxon>
        <taxon>Dikarya</taxon>
        <taxon>Ascomycota</taxon>
        <taxon>Pezizomycotina</taxon>
        <taxon>Leotiomycetes</taxon>
        <taxon>Helotiales</taxon>
        <taxon>Lachnaceae</taxon>
        <taxon>Lachnellula</taxon>
    </lineage>
</organism>
<dbReference type="InterPro" id="IPR020904">
    <property type="entry name" value="Sc_DH/Rdtase_CS"/>
</dbReference>
<dbReference type="PROSITE" id="PS00061">
    <property type="entry name" value="ADH_SHORT"/>
    <property type="match status" value="1"/>
</dbReference>
<accession>A0A8T9CH76</accession>
<evidence type="ECO:0000256" key="2">
    <source>
        <dbReference type="ARBA" id="ARBA00022857"/>
    </source>
</evidence>
<dbReference type="OrthoDB" id="417891at2759"/>
<dbReference type="Gene3D" id="3.40.50.720">
    <property type="entry name" value="NAD(P)-binding Rossmann-like Domain"/>
    <property type="match status" value="1"/>
</dbReference>
<dbReference type="GO" id="GO:0016616">
    <property type="term" value="F:oxidoreductase activity, acting on the CH-OH group of donors, NAD or NADP as acceptor"/>
    <property type="evidence" value="ECO:0007669"/>
    <property type="project" value="TreeGrafter"/>
</dbReference>
<comment type="caution">
    <text evidence="3">The sequence shown here is derived from an EMBL/GenBank/DDBJ whole genome shotgun (WGS) entry which is preliminary data.</text>
</comment>
<dbReference type="SUPFAM" id="SSF51735">
    <property type="entry name" value="NAD(P)-binding Rossmann-fold domains"/>
    <property type="match status" value="1"/>
</dbReference>
<dbReference type="CDD" id="cd05233">
    <property type="entry name" value="SDR_c"/>
    <property type="match status" value="1"/>
</dbReference>
<dbReference type="FunFam" id="3.40.50.720:FF:000084">
    <property type="entry name" value="Short-chain dehydrogenase reductase"/>
    <property type="match status" value="1"/>
</dbReference>
<name>A0A8T9CH76_9HELO</name>
<keyword evidence="4" id="KW-1185">Reference proteome</keyword>